<dbReference type="Proteomes" id="UP001153712">
    <property type="component" value="Chromosome 4"/>
</dbReference>
<keyword evidence="2" id="KW-1133">Transmembrane helix</keyword>
<keyword evidence="4" id="KW-1185">Reference proteome</keyword>
<keyword evidence="2" id="KW-0812">Transmembrane</keyword>
<feature type="compositionally biased region" description="Basic and acidic residues" evidence="1">
    <location>
        <begin position="92"/>
        <end position="103"/>
    </location>
</feature>
<evidence type="ECO:0000256" key="1">
    <source>
        <dbReference type="SAM" id="MobiDB-lite"/>
    </source>
</evidence>
<protein>
    <submittedName>
        <fullName evidence="3">Uncharacterized protein</fullName>
    </submittedName>
</protein>
<gene>
    <name evidence="3" type="ORF">PHYEVI_LOCUS7495</name>
</gene>
<sequence length="293" mass="33385">MCWRSNWIIVGPCGQSAHRRLQQISRNRRRNRRDGRRKGGRASFVYRNEALQPIASPRSRRSERERGVQRGIFVEAGRLSASIDSIGTRHNGTRDDTEFDPRPHPRRRPHSNQRCQLQTVYRFISNMPQTPGHAERLSAALRMGEDAGRSGNAASENRVKCDAIRWIEKRKTPTSPSDATTPRSGPAERVRRSGLLEQPEQQTDRRPYRSAPHRTGVAYHSERHPSGTIVCIRTHNHNTLAVTPDTVTYGGYAIVVTIIITTYLPFIQHFRLAEARVLEVSSFTLRLLLEITV</sequence>
<feature type="region of interest" description="Disordered" evidence="1">
    <location>
        <begin position="165"/>
        <end position="220"/>
    </location>
</feature>
<evidence type="ECO:0000256" key="2">
    <source>
        <dbReference type="SAM" id="Phobius"/>
    </source>
</evidence>
<organism evidence="3 4">
    <name type="scientific">Phyllotreta striolata</name>
    <name type="common">Striped flea beetle</name>
    <name type="synonym">Crioceris striolata</name>
    <dbReference type="NCBI Taxonomy" id="444603"/>
    <lineage>
        <taxon>Eukaryota</taxon>
        <taxon>Metazoa</taxon>
        <taxon>Ecdysozoa</taxon>
        <taxon>Arthropoda</taxon>
        <taxon>Hexapoda</taxon>
        <taxon>Insecta</taxon>
        <taxon>Pterygota</taxon>
        <taxon>Neoptera</taxon>
        <taxon>Endopterygota</taxon>
        <taxon>Coleoptera</taxon>
        <taxon>Polyphaga</taxon>
        <taxon>Cucujiformia</taxon>
        <taxon>Chrysomeloidea</taxon>
        <taxon>Chrysomelidae</taxon>
        <taxon>Galerucinae</taxon>
        <taxon>Alticini</taxon>
        <taxon>Phyllotreta</taxon>
    </lineage>
</organism>
<evidence type="ECO:0000313" key="4">
    <source>
        <dbReference type="Proteomes" id="UP001153712"/>
    </source>
</evidence>
<dbReference type="EMBL" id="OU900097">
    <property type="protein sequence ID" value="CAG9861152.1"/>
    <property type="molecule type" value="Genomic_DNA"/>
</dbReference>
<proteinExistence type="predicted"/>
<accession>A0A9N9TVC3</accession>
<name>A0A9N9TVC3_PHYSR</name>
<feature type="compositionally biased region" description="Polar residues" evidence="1">
    <location>
        <begin position="173"/>
        <end position="183"/>
    </location>
</feature>
<evidence type="ECO:0000313" key="3">
    <source>
        <dbReference type="EMBL" id="CAG9861152.1"/>
    </source>
</evidence>
<dbReference type="AlphaFoldDB" id="A0A9N9TVC3"/>
<reference evidence="3" key="1">
    <citation type="submission" date="2022-01" db="EMBL/GenBank/DDBJ databases">
        <authorList>
            <person name="King R."/>
        </authorList>
    </citation>
    <scope>NUCLEOTIDE SEQUENCE</scope>
</reference>
<feature type="transmembrane region" description="Helical" evidence="2">
    <location>
        <begin position="249"/>
        <end position="266"/>
    </location>
</feature>
<keyword evidence="2" id="KW-0472">Membrane</keyword>
<feature type="region of interest" description="Disordered" evidence="1">
    <location>
        <begin position="83"/>
        <end position="116"/>
    </location>
</feature>